<dbReference type="STRING" id="984487.A0A1E4SPN2"/>
<dbReference type="GO" id="GO:0000398">
    <property type="term" value="P:mRNA splicing, via spliceosome"/>
    <property type="evidence" value="ECO:0007669"/>
    <property type="project" value="TreeGrafter"/>
</dbReference>
<feature type="compositionally biased region" description="Basic residues" evidence="9">
    <location>
        <begin position="177"/>
        <end position="193"/>
    </location>
</feature>
<evidence type="ECO:0000259" key="10">
    <source>
        <dbReference type="SMART" id="SM01083"/>
    </source>
</evidence>
<dbReference type="AlphaFoldDB" id="A0A1E4SPN2"/>
<evidence type="ECO:0000256" key="6">
    <source>
        <dbReference type="ARBA" id="ARBA00023054"/>
    </source>
</evidence>
<reference evidence="12" key="1">
    <citation type="submission" date="2016-05" db="EMBL/GenBank/DDBJ databases">
        <title>Comparative genomics of biotechnologically important yeasts.</title>
        <authorList>
            <consortium name="DOE Joint Genome Institute"/>
            <person name="Riley R."/>
            <person name="Haridas S."/>
            <person name="Wolfe K.H."/>
            <person name="Lopes M.R."/>
            <person name="Hittinger C.T."/>
            <person name="Goker M."/>
            <person name="Salamov A."/>
            <person name="Wisecaver J."/>
            <person name="Long T.M."/>
            <person name="Aerts A.L."/>
            <person name="Barry K."/>
            <person name="Choi C."/>
            <person name="Clum A."/>
            <person name="Coughlan A.Y."/>
            <person name="Deshpande S."/>
            <person name="Douglass A.P."/>
            <person name="Hanson S.J."/>
            <person name="Klenk H.-P."/>
            <person name="Labutti K."/>
            <person name="Lapidus A."/>
            <person name="Lindquist E."/>
            <person name="Lipzen A."/>
            <person name="Meier-Kolthoff J.P."/>
            <person name="Ohm R.A."/>
            <person name="Otillar R.P."/>
            <person name="Pangilinan J."/>
            <person name="Peng Y."/>
            <person name="Rokas A."/>
            <person name="Rosa C.A."/>
            <person name="Scheuner C."/>
            <person name="Sibirny A.A."/>
            <person name="Slot J.C."/>
            <person name="Stielow J.B."/>
            <person name="Sun H."/>
            <person name="Kurtzman C.P."/>
            <person name="Blackwell M."/>
            <person name="Grigoriev I.V."/>
            <person name="Jeffries T.W."/>
        </authorList>
    </citation>
    <scope>NUCLEOTIDE SEQUENCE [LARGE SCALE GENOMIC DNA]</scope>
    <source>
        <strain evidence="12">NRRL Y-17324</strain>
    </source>
</reference>
<dbReference type="Pfam" id="PF10197">
    <property type="entry name" value="Cir_N"/>
    <property type="match status" value="1"/>
</dbReference>
<accession>A0A1E4SPN2</accession>
<feature type="domain" description="CBF1-interacting co-repressor CIR N-terminal" evidence="10">
    <location>
        <begin position="10"/>
        <end position="46"/>
    </location>
</feature>
<dbReference type="PANTHER" id="PTHR16196">
    <property type="entry name" value="CELL CYCLE CONTROL PROTEIN CWF25"/>
    <property type="match status" value="1"/>
</dbReference>
<feature type="region of interest" description="Disordered" evidence="9">
    <location>
        <begin position="132"/>
        <end position="263"/>
    </location>
</feature>
<dbReference type="InterPro" id="IPR051376">
    <property type="entry name" value="CWC25_splicing_factor"/>
</dbReference>
<comment type="subcellular location">
    <subcellularLocation>
        <location evidence="1">Nucleus</location>
    </subcellularLocation>
</comment>
<evidence type="ECO:0000256" key="7">
    <source>
        <dbReference type="ARBA" id="ARBA00023187"/>
    </source>
</evidence>
<organism evidence="11 12">
    <name type="scientific">Suhomyces tanzawaensis NRRL Y-17324</name>
    <dbReference type="NCBI Taxonomy" id="984487"/>
    <lineage>
        <taxon>Eukaryota</taxon>
        <taxon>Fungi</taxon>
        <taxon>Dikarya</taxon>
        <taxon>Ascomycota</taxon>
        <taxon>Saccharomycotina</taxon>
        <taxon>Pichiomycetes</taxon>
        <taxon>Debaryomycetaceae</taxon>
        <taxon>Suhomyces</taxon>
    </lineage>
</organism>
<keyword evidence="6" id="KW-0175">Coiled coil</keyword>
<evidence type="ECO:0000313" key="12">
    <source>
        <dbReference type="Proteomes" id="UP000094285"/>
    </source>
</evidence>
<dbReference type="InterPro" id="IPR019339">
    <property type="entry name" value="CIR_N_dom"/>
</dbReference>
<comment type="similarity">
    <text evidence="2">Belongs to the CWC25 family.</text>
</comment>
<dbReference type="Pfam" id="PF12542">
    <property type="entry name" value="CWC25"/>
    <property type="match status" value="1"/>
</dbReference>
<sequence length="263" mass="30858">MAGDLNLKKSWNPALVKNQTKVWEEEQAKLAELKKIRERNEELAKEQEYLNLLKLQHGDDFNNDDLSKTEKLKLNKLNWMYEDVPHSSKNEAGFIERSDEFVEGKEKVEGMLKGNRSFRRNDGDSISRIVGVGKQKSSAVIEDDPLMKIRSARSTMVTRDARERSPDRSRDQDKHRSDRHRHRDGHRHRHKHRSDTERDSRKDRGLDSRKQDSRKHGDKEHRDKHTHRSNSERDNSHKRNSAEKSSPKELDTSSRAPQVALLY</sequence>
<gene>
    <name evidence="11" type="ORF">CANTADRAFT_87480</name>
</gene>
<evidence type="ECO:0000256" key="1">
    <source>
        <dbReference type="ARBA" id="ARBA00004123"/>
    </source>
</evidence>
<evidence type="ECO:0000256" key="5">
    <source>
        <dbReference type="ARBA" id="ARBA00022728"/>
    </source>
</evidence>
<feature type="compositionally biased region" description="Basic and acidic residues" evidence="9">
    <location>
        <begin position="194"/>
        <end position="252"/>
    </location>
</feature>
<dbReference type="InterPro" id="IPR022209">
    <property type="entry name" value="CWC25"/>
</dbReference>
<feature type="compositionally biased region" description="Basic and acidic residues" evidence="9">
    <location>
        <begin position="159"/>
        <end position="176"/>
    </location>
</feature>
<evidence type="ECO:0000313" key="11">
    <source>
        <dbReference type="EMBL" id="ODV81455.1"/>
    </source>
</evidence>
<protein>
    <recommendedName>
        <fullName evidence="3">Pre-mRNA-splicing factor CWC25</fullName>
    </recommendedName>
</protein>
<dbReference type="EMBL" id="KV453909">
    <property type="protein sequence ID" value="ODV81455.1"/>
    <property type="molecule type" value="Genomic_DNA"/>
</dbReference>
<dbReference type="Proteomes" id="UP000094285">
    <property type="component" value="Unassembled WGS sequence"/>
</dbReference>
<keyword evidence="12" id="KW-1185">Reference proteome</keyword>
<dbReference type="GeneID" id="30985481"/>
<evidence type="ECO:0000256" key="9">
    <source>
        <dbReference type="SAM" id="MobiDB-lite"/>
    </source>
</evidence>
<evidence type="ECO:0000256" key="3">
    <source>
        <dbReference type="ARBA" id="ARBA00020646"/>
    </source>
</evidence>
<proteinExistence type="inferred from homology"/>
<name>A0A1E4SPN2_9ASCO</name>
<evidence type="ECO:0000256" key="4">
    <source>
        <dbReference type="ARBA" id="ARBA00022664"/>
    </source>
</evidence>
<keyword evidence="8" id="KW-0539">Nucleus</keyword>
<keyword evidence="5" id="KW-0747">Spliceosome</keyword>
<keyword evidence="4" id="KW-0507">mRNA processing</keyword>
<dbReference type="RefSeq" id="XP_020066577.1">
    <property type="nucleotide sequence ID" value="XM_020211345.1"/>
</dbReference>
<dbReference type="SMART" id="SM01083">
    <property type="entry name" value="Cir_N"/>
    <property type="match status" value="1"/>
</dbReference>
<dbReference type="OrthoDB" id="21123at2759"/>
<dbReference type="PANTHER" id="PTHR16196:SF0">
    <property type="entry name" value="PRE-MRNA-SPLICING FACTOR CWC25 HOMOLOG"/>
    <property type="match status" value="1"/>
</dbReference>
<evidence type="ECO:0000256" key="8">
    <source>
        <dbReference type="ARBA" id="ARBA00023242"/>
    </source>
</evidence>
<dbReference type="GO" id="GO:0005684">
    <property type="term" value="C:U2-type spliceosomal complex"/>
    <property type="evidence" value="ECO:0007669"/>
    <property type="project" value="TreeGrafter"/>
</dbReference>
<evidence type="ECO:0000256" key="2">
    <source>
        <dbReference type="ARBA" id="ARBA00006695"/>
    </source>
</evidence>
<keyword evidence="7" id="KW-0508">mRNA splicing</keyword>